<dbReference type="InterPro" id="IPR043502">
    <property type="entry name" value="DNA/RNA_pol_sf"/>
</dbReference>
<accession>A0A9Q1H261</accession>
<feature type="domain" description="Reverse transcriptase RNase H-like" evidence="7">
    <location>
        <begin position="1"/>
        <end position="68"/>
    </location>
</feature>
<dbReference type="GO" id="GO:0016787">
    <property type="term" value="F:hydrolase activity"/>
    <property type="evidence" value="ECO:0007669"/>
    <property type="project" value="UniProtKB-KW"/>
</dbReference>
<dbReference type="AlphaFoldDB" id="A0A9Q1H261"/>
<evidence type="ECO:0000256" key="4">
    <source>
        <dbReference type="ARBA" id="ARBA00022759"/>
    </source>
</evidence>
<keyword evidence="3" id="KW-0540">Nuclease</keyword>
<dbReference type="InterPro" id="IPR041373">
    <property type="entry name" value="RT_RNaseH"/>
</dbReference>
<evidence type="ECO:0000256" key="6">
    <source>
        <dbReference type="ARBA" id="ARBA00022918"/>
    </source>
</evidence>
<keyword evidence="6" id="KW-0695">RNA-directed DNA polymerase</keyword>
<evidence type="ECO:0000256" key="5">
    <source>
        <dbReference type="ARBA" id="ARBA00022801"/>
    </source>
</evidence>
<keyword evidence="5" id="KW-0378">Hydrolase</keyword>
<protein>
    <recommendedName>
        <fullName evidence="7">Reverse transcriptase RNase H-like domain-containing protein</fullName>
    </recommendedName>
</protein>
<evidence type="ECO:0000256" key="2">
    <source>
        <dbReference type="ARBA" id="ARBA00022695"/>
    </source>
</evidence>
<keyword evidence="4" id="KW-0255">Endonuclease</keyword>
<keyword evidence="2" id="KW-0548">Nucleotidyltransferase</keyword>
<dbReference type="PANTHER" id="PTHR37984">
    <property type="entry name" value="PROTEIN CBG26694"/>
    <property type="match status" value="1"/>
</dbReference>
<evidence type="ECO:0000313" key="8">
    <source>
        <dbReference type="EMBL" id="KAJ8032427.1"/>
    </source>
</evidence>
<evidence type="ECO:0000256" key="3">
    <source>
        <dbReference type="ARBA" id="ARBA00022722"/>
    </source>
</evidence>
<evidence type="ECO:0000313" key="9">
    <source>
        <dbReference type="Proteomes" id="UP001152320"/>
    </source>
</evidence>
<dbReference type="InterPro" id="IPR050951">
    <property type="entry name" value="Retrovirus_Pol_polyprotein"/>
</dbReference>
<dbReference type="GO" id="GO:0004519">
    <property type="term" value="F:endonuclease activity"/>
    <property type="evidence" value="ECO:0007669"/>
    <property type="project" value="UniProtKB-KW"/>
</dbReference>
<reference evidence="8" key="1">
    <citation type="submission" date="2021-10" db="EMBL/GenBank/DDBJ databases">
        <title>Tropical sea cucumber genome reveals ecological adaptation and Cuvierian tubules defense mechanism.</title>
        <authorList>
            <person name="Chen T."/>
        </authorList>
    </citation>
    <scope>NUCLEOTIDE SEQUENCE</scope>
    <source>
        <strain evidence="8">Nanhai2018</strain>
        <tissue evidence="8">Muscle</tissue>
    </source>
</reference>
<keyword evidence="9" id="KW-1185">Reference proteome</keyword>
<organism evidence="8 9">
    <name type="scientific">Holothuria leucospilota</name>
    <name type="common">Black long sea cucumber</name>
    <name type="synonym">Mertensiothuria leucospilota</name>
    <dbReference type="NCBI Taxonomy" id="206669"/>
    <lineage>
        <taxon>Eukaryota</taxon>
        <taxon>Metazoa</taxon>
        <taxon>Echinodermata</taxon>
        <taxon>Eleutherozoa</taxon>
        <taxon>Echinozoa</taxon>
        <taxon>Holothuroidea</taxon>
        <taxon>Aspidochirotacea</taxon>
        <taxon>Aspidochirotida</taxon>
        <taxon>Holothuriidae</taxon>
        <taxon>Holothuria</taxon>
    </lineage>
</organism>
<dbReference type="Proteomes" id="UP001152320">
    <property type="component" value="Chromosome 12"/>
</dbReference>
<evidence type="ECO:0000256" key="1">
    <source>
        <dbReference type="ARBA" id="ARBA00022679"/>
    </source>
</evidence>
<dbReference type="Pfam" id="PF17917">
    <property type="entry name" value="RT_RNaseH"/>
    <property type="match status" value="1"/>
</dbReference>
<dbReference type="PANTHER" id="PTHR37984:SF5">
    <property type="entry name" value="PROTEIN NYNRIN-LIKE"/>
    <property type="match status" value="1"/>
</dbReference>
<dbReference type="OrthoDB" id="2286242at2759"/>
<dbReference type="EMBL" id="JAIZAY010000012">
    <property type="protein sequence ID" value="KAJ8032427.1"/>
    <property type="molecule type" value="Genomic_DNA"/>
</dbReference>
<dbReference type="SUPFAM" id="SSF56672">
    <property type="entry name" value="DNA/RNA polymerases"/>
    <property type="match status" value="1"/>
</dbReference>
<gene>
    <name evidence="8" type="ORF">HOLleu_25946</name>
</gene>
<name>A0A9Q1H261_HOLLE</name>
<dbReference type="GO" id="GO:0003964">
    <property type="term" value="F:RNA-directed DNA polymerase activity"/>
    <property type="evidence" value="ECO:0007669"/>
    <property type="project" value="UniProtKB-KW"/>
</dbReference>
<keyword evidence="1" id="KW-0808">Transferase</keyword>
<proteinExistence type="predicted"/>
<comment type="caution">
    <text evidence="8">The sequence shown here is derived from an EMBL/GenBank/DDBJ whole genome shotgun (WGS) entry which is preliminary data.</text>
</comment>
<sequence>MTSADRNYAQIQKEVLATTFACERFHQYIFGRTVLVDTHHKPLIPLFVKPLNDSLMHTQRLMLELQKYDLKVLYVPGKQLIAPGPWSRAVDITADQNVTEDDASAYVDMVTSSIPVSEKRQEQ</sequence>
<evidence type="ECO:0000259" key="7">
    <source>
        <dbReference type="Pfam" id="PF17917"/>
    </source>
</evidence>